<dbReference type="SUPFAM" id="SSF56059">
    <property type="entry name" value="Glutathione synthetase ATP-binding domain-like"/>
    <property type="match status" value="1"/>
</dbReference>
<protein>
    <recommendedName>
        <fullName evidence="3">YheC/YheD family protein</fullName>
    </recommendedName>
</protein>
<name>A0ABS2NEZ7_9BACI</name>
<dbReference type="EMBL" id="JAFBDZ010000003">
    <property type="protein sequence ID" value="MBM7586407.1"/>
    <property type="molecule type" value="Genomic_DNA"/>
</dbReference>
<gene>
    <name evidence="1" type="ORF">JOC86_002959</name>
</gene>
<dbReference type="InterPro" id="IPR013815">
    <property type="entry name" value="ATP_grasp_subdomain_1"/>
</dbReference>
<dbReference type="Proteomes" id="UP001646157">
    <property type="component" value="Unassembled WGS sequence"/>
</dbReference>
<dbReference type="InterPro" id="IPR026838">
    <property type="entry name" value="YheC/D"/>
</dbReference>
<organism evidence="1 2">
    <name type="scientific">Rossellomorea pakistanensis</name>
    <dbReference type="NCBI Taxonomy" id="992288"/>
    <lineage>
        <taxon>Bacteria</taxon>
        <taxon>Bacillati</taxon>
        <taxon>Bacillota</taxon>
        <taxon>Bacilli</taxon>
        <taxon>Bacillales</taxon>
        <taxon>Bacillaceae</taxon>
        <taxon>Rossellomorea</taxon>
    </lineage>
</organism>
<evidence type="ECO:0000313" key="2">
    <source>
        <dbReference type="Proteomes" id="UP001646157"/>
    </source>
</evidence>
<comment type="caution">
    <text evidence="1">The sequence shown here is derived from an EMBL/GenBank/DDBJ whole genome shotgun (WGS) entry which is preliminary data.</text>
</comment>
<dbReference type="Gene3D" id="3.30.470.20">
    <property type="entry name" value="ATP-grasp fold, B domain"/>
    <property type="match status" value="1"/>
</dbReference>
<dbReference type="Pfam" id="PF14398">
    <property type="entry name" value="ATPgrasp_YheCD"/>
    <property type="match status" value="1"/>
</dbReference>
<keyword evidence="2" id="KW-1185">Reference proteome</keyword>
<accession>A0ABS2NEZ7</accession>
<sequence length="364" mass="42046">MKTLGIMTLDPSTEHSYYNGIAKEADNYDIKVFQFSPNKVNPIREEFDGYYFNQLTQEWIAGTHPLPEYIYDKTSYSQHPDSLKAKTIVQWLKNKQDITFLGYGLPNKWRIHETLQAYPSISQYLPTTKLGENEQDVLSFLKSEKEIILKPIDGAGGYAIYHISTSKERIIVKTTKANGKMVESLLQPSSFLRLTRRLMKHHTFMMQPRLNNLSKEKQPFDLRILLQKNMEGNWRIAGKGIRVGAKNGILTNISAGARFLHYHEWKEKNKHLDWGKIEDQLTNILLLFPSLLETSFAPLFELGLDILIEPDHSLWILDTNSKPGHKIITSLYSDRVTALFHAPLKYLSSMESMFEHPFSRGEIK</sequence>
<dbReference type="Gene3D" id="3.30.1490.20">
    <property type="entry name" value="ATP-grasp fold, A domain"/>
    <property type="match status" value="1"/>
</dbReference>
<evidence type="ECO:0000313" key="1">
    <source>
        <dbReference type="EMBL" id="MBM7586407.1"/>
    </source>
</evidence>
<reference evidence="1 2" key="1">
    <citation type="submission" date="2021-01" db="EMBL/GenBank/DDBJ databases">
        <title>Genomic Encyclopedia of Type Strains, Phase IV (KMG-IV): sequencing the most valuable type-strain genomes for metagenomic binning, comparative biology and taxonomic classification.</title>
        <authorList>
            <person name="Goeker M."/>
        </authorList>
    </citation>
    <scope>NUCLEOTIDE SEQUENCE [LARGE SCALE GENOMIC DNA]</scope>
    <source>
        <strain evidence="1 2">DSM 24834</strain>
    </source>
</reference>
<proteinExistence type="predicted"/>
<dbReference type="RefSeq" id="WP_205173630.1">
    <property type="nucleotide sequence ID" value="NZ_JAFBDZ010000003.1"/>
</dbReference>
<evidence type="ECO:0008006" key="3">
    <source>
        <dbReference type="Google" id="ProtNLM"/>
    </source>
</evidence>